<organism evidence="1">
    <name type="scientific">Anguilla anguilla</name>
    <name type="common">European freshwater eel</name>
    <name type="synonym">Muraena anguilla</name>
    <dbReference type="NCBI Taxonomy" id="7936"/>
    <lineage>
        <taxon>Eukaryota</taxon>
        <taxon>Metazoa</taxon>
        <taxon>Chordata</taxon>
        <taxon>Craniata</taxon>
        <taxon>Vertebrata</taxon>
        <taxon>Euteleostomi</taxon>
        <taxon>Actinopterygii</taxon>
        <taxon>Neopterygii</taxon>
        <taxon>Teleostei</taxon>
        <taxon>Anguilliformes</taxon>
        <taxon>Anguillidae</taxon>
        <taxon>Anguilla</taxon>
    </lineage>
</organism>
<protein>
    <submittedName>
        <fullName evidence="1">Uncharacterized protein</fullName>
    </submittedName>
</protein>
<reference evidence="1" key="1">
    <citation type="submission" date="2014-11" db="EMBL/GenBank/DDBJ databases">
        <authorList>
            <person name="Amaro Gonzalez C."/>
        </authorList>
    </citation>
    <scope>NUCLEOTIDE SEQUENCE</scope>
</reference>
<evidence type="ECO:0000313" key="1">
    <source>
        <dbReference type="EMBL" id="JAH66381.1"/>
    </source>
</evidence>
<name>A0A0E9UKX8_ANGAN</name>
<dbReference type="EMBL" id="GBXM01042196">
    <property type="protein sequence ID" value="JAH66381.1"/>
    <property type="molecule type" value="Transcribed_RNA"/>
</dbReference>
<proteinExistence type="predicted"/>
<accession>A0A0E9UKX8</accession>
<dbReference type="AlphaFoldDB" id="A0A0E9UKX8"/>
<sequence>MYKICCNFYKVKPKFIKTRPGQHLVYGWT</sequence>
<reference evidence="1" key="2">
    <citation type="journal article" date="2015" name="Fish Shellfish Immunol.">
        <title>Early steps in the European eel (Anguilla anguilla)-Vibrio vulnificus interaction in the gills: Role of the RtxA13 toxin.</title>
        <authorList>
            <person name="Callol A."/>
            <person name="Pajuelo D."/>
            <person name="Ebbesson L."/>
            <person name="Teles M."/>
            <person name="MacKenzie S."/>
            <person name="Amaro C."/>
        </authorList>
    </citation>
    <scope>NUCLEOTIDE SEQUENCE</scope>
</reference>